<protein>
    <recommendedName>
        <fullName evidence="1">Uroporphyrinogen decarboxylase (URO-D) domain-containing protein</fullName>
    </recommendedName>
</protein>
<dbReference type="GO" id="GO:0004853">
    <property type="term" value="F:uroporphyrinogen decarboxylase activity"/>
    <property type="evidence" value="ECO:0007669"/>
    <property type="project" value="InterPro"/>
</dbReference>
<dbReference type="Pfam" id="PF01208">
    <property type="entry name" value="URO-D"/>
    <property type="match status" value="1"/>
</dbReference>
<evidence type="ECO:0000259" key="1">
    <source>
        <dbReference type="Pfam" id="PF01208"/>
    </source>
</evidence>
<dbReference type="Proteomes" id="UP000580051">
    <property type="component" value="Unassembled WGS sequence"/>
</dbReference>
<feature type="domain" description="Uroporphyrinogen decarboxylase (URO-D)" evidence="1">
    <location>
        <begin position="85"/>
        <end position="204"/>
    </location>
</feature>
<evidence type="ECO:0000313" key="2">
    <source>
        <dbReference type="EMBL" id="GFP22370.1"/>
    </source>
</evidence>
<feature type="non-terminal residue" evidence="2">
    <location>
        <position position="205"/>
    </location>
</feature>
<dbReference type="SUPFAM" id="SSF51726">
    <property type="entry name" value="UROD/MetE-like"/>
    <property type="match status" value="1"/>
</dbReference>
<dbReference type="InterPro" id="IPR000257">
    <property type="entry name" value="Uroporphyrinogen_deCOase"/>
</dbReference>
<sequence length="205" mass="23644">MSEMTSLQRAILALERREPDRIPLFELLIDHRVTDKILSGSSYEDFAEYVGLDLVLTHTPSRLYEQKVIDENKRIVRDEWGILRQYTEQEIPIPLEGSIKSEEDLKRYVPPDPQAERRFSSLYQLLDRFKGKKAVGIHLHDSFNYPWYLRGMENLLMDLMLNPPMVKELVQISVEHNVALAEKAIDLGADFVVLGDDYGSSLGPL</sequence>
<organism evidence="2 3">
    <name type="scientific">Candidatus Hakubella thermalkaliphila</name>
    <dbReference type="NCBI Taxonomy" id="2754717"/>
    <lineage>
        <taxon>Bacteria</taxon>
        <taxon>Bacillati</taxon>
        <taxon>Actinomycetota</taxon>
        <taxon>Actinomycetota incertae sedis</taxon>
        <taxon>Candidatus Hakubellales</taxon>
        <taxon>Candidatus Hakubellaceae</taxon>
        <taxon>Candidatus Hakubella</taxon>
    </lineage>
</organism>
<proteinExistence type="predicted"/>
<reference evidence="2 3" key="1">
    <citation type="journal article" date="2020" name="Front. Microbiol.">
        <title>Single-cell genomics of novel Actinobacteria with the Wood-Ljungdahl pathway discovered in a serpentinizing system.</title>
        <authorList>
            <person name="Merino N."/>
            <person name="Kawai M."/>
            <person name="Boyd E.S."/>
            <person name="Colman D.R."/>
            <person name="McGlynn S.E."/>
            <person name="Nealson K.H."/>
            <person name="Kurokawa K."/>
            <person name="Hongoh Y."/>
        </authorList>
    </citation>
    <scope>NUCLEOTIDE SEQUENCE [LARGE SCALE GENOMIC DNA]</scope>
    <source>
        <strain evidence="2 3">S06</strain>
    </source>
</reference>
<dbReference type="EMBL" id="BLRV01000376">
    <property type="protein sequence ID" value="GFP22370.1"/>
    <property type="molecule type" value="Genomic_DNA"/>
</dbReference>
<name>A0A6V8NSM8_9ACTN</name>
<dbReference type="GO" id="GO:0006779">
    <property type="term" value="P:porphyrin-containing compound biosynthetic process"/>
    <property type="evidence" value="ECO:0007669"/>
    <property type="project" value="InterPro"/>
</dbReference>
<dbReference type="InterPro" id="IPR038071">
    <property type="entry name" value="UROD/MetE-like_sf"/>
</dbReference>
<accession>A0A6V8NSM8</accession>
<comment type="caution">
    <text evidence="2">The sequence shown here is derived from an EMBL/GenBank/DDBJ whole genome shotgun (WGS) entry which is preliminary data.</text>
</comment>
<dbReference type="Gene3D" id="3.20.20.210">
    <property type="match status" value="1"/>
</dbReference>
<dbReference type="AlphaFoldDB" id="A0A6V8NSM8"/>
<evidence type="ECO:0000313" key="3">
    <source>
        <dbReference type="Proteomes" id="UP000580051"/>
    </source>
</evidence>
<gene>
    <name evidence="2" type="ORF">HKBW3S06_01598</name>
</gene>